<dbReference type="InterPro" id="IPR002401">
    <property type="entry name" value="Cyt_P450_E_grp-I"/>
</dbReference>
<dbReference type="InterPro" id="IPR001128">
    <property type="entry name" value="Cyt_P450"/>
</dbReference>
<evidence type="ECO:0000313" key="12">
    <source>
        <dbReference type="EMBL" id="ABR17359.1"/>
    </source>
</evidence>
<keyword evidence="7 10" id="KW-0408">Iron</keyword>
<proteinExistence type="evidence at transcript level"/>
<organism evidence="12">
    <name type="scientific">Picea sitchensis</name>
    <name type="common">Sitka spruce</name>
    <name type="synonym">Pinus sitchensis</name>
    <dbReference type="NCBI Taxonomy" id="3332"/>
    <lineage>
        <taxon>Eukaryota</taxon>
        <taxon>Viridiplantae</taxon>
        <taxon>Streptophyta</taxon>
        <taxon>Embryophyta</taxon>
        <taxon>Tracheophyta</taxon>
        <taxon>Spermatophyta</taxon>
        <taxon>Pinopsida</taxon>
        <taxon>Pinidae</taxon>
        <taxon>Conifers I</taxon>
        <taxon>Pinales</taxon>
        <taxon>Pinaceae</taxon>
        <taxon>Picea</taxon>
    </lineage>
</organism>
<dbReference type="AlphaFoldDB" id="B8LNX9"/>
<comment type="cofactor">
    <cofactor evidence="1 10">
        <name>heme</name>
        <dbReference type="ChEBI" id="CHEBI:30413"/>
    </cofactor>
</comment>
<dbReference type="GO" id="GO:0016020">
    <property type="term" value="C:membrane"/>
    <property type="evidence" value="ECO:0007669"/>
    <property type="project" value="UniProtKB-SubCell"/>
</dbReference>
<dbReference type="PANTHER" id="PTHR47943">
    <property type="entry name" value="CYTOCHROME P450 93A3-LIKE"/>
    <property type="match status" value="1"/>
</dbReference>
<dbReference type="SUPFAM" id="SSF48264">
    <property type="entry name" value="Cytochrome P450"/>
    <property type="match status" value="1"/>
</dbReference>
<dbReference type="InterPro" id="IPR036396">
    <property type="entry name" value="Cyt_P450_sf"/>
</dbReference>
<dbReference type="PRINTS" id="PR00463">
    <property type="entry name" value="EP450I"/>
</dbReference>
<dbReference type="GO" id="GO:0016705">
    <property type="term" value="F:oxidoreductase activity, acting on paired donors, with incorporation or reduction of molecular oxygen"/>
    <property type="evidence" value="ECO:0007669"/>
    <property type="project" value="InterPro"/>
</dbReference>
<evidence type="ECO:0000256" key="8">
    <source>
        <dbReference type="ARBA" id="ARBA00023033"/>
    </source>
</evidence>
<evidence type="ECO:0000256" key="1">
    <source>
        <dbReference type="ARBA" id="ARBA00001971"/>
    </source>
</evidence>
<dbReference type="Gene3D" id="1.10.630.10">
    <property type="entry name" value="Cytochrome P450"/>
    <property type="match status" value="1"/>
</dbReference>
<evidence type="ECO:0000256" key="4">
    <source>
        <dbReference type="ARBA" id="ARBA00022617"/>
    </source>
</evidence>
<dbReference type="PRINTS" id="PR00385">
    <property type="entry name" value="P450"/>
</dbReference>
<evidence type="ECO:0000256" key="7">
    <source>
        <dbReference type="ARBA" id="ARBA00023004"/>
    </source>
</evidence>
<evidence type="ECO:0000256" key="6">
    <source>
        <dbReference type="ARBA" id="ARBA00023002"/>
    </source>
</evidence>
<dbReference type="GO" id="GO:0005506">
    <property type="term" value="F:iron ion binding"/>
    <property type="evidence" value="ECO:0007669"/>
    <property type="project" value="InterPro"/>
</dbReference>
<dbReference type="GO" id="GO:0020037">
    <property type="term" value="F:heme binding"/>
    <property type="evidence" value="ECO:0007669"/>
    <property type="project" value="InterPro"/>
</dbReference>
<dbReference type="PROSITE" id="PS00086">
    <property type="entry name" value="CYTOCHROME_P450"/>
    <property type="match status" value="1"/>
</dbReference>
<evidence type="ECO:0000256" key="5">
    <source>
        <dbReference type="ARBA" id="ARBA00022723"/>
    </source>
</evidence>
<dbReference type="PANTHER" id="PTHR47943:SF2">
    <property type="entry name" value="CYTOCHROME P450"/>
    <property type="match status" value="1"/>
</dbReference>
<dbReference type="CDD" id="cd11072">
    <property type="entry name" value="CYP71-like"/>
    <property type="match status" value="1"/>
</dbReference>
<feature type="binding site" description="axial binding residue" evidence="10">
    <location>
        <position position="393"/>
    </location>
    <ligand>
        <name>heme</name>
        <dbReference type="ChEBI" id="CHEBI:30413"/>
    </ligand>
    <ligandPart>
        <name>Fe</name>
        <dbReference type="ChEBI" id="CHEBI:18248"/>
    </ligandPart>
</feature>
<evidence type="ECO:0000256" key="3">
    <source>
        <dbReference type="ARBA" id="ARBA00010617"/>
    </source>
</evidence>
<evidence type="ECO:0000256" key="11">
    <source>
        <dbReference type="RuleBase" id="RU000461"/>
    </source>
</evidence>
<keyword evidence="4 10" id="KW-0349">Heme</keyword>
<dbReference type="EMBL" id="EF677539">
    <property type="protein sequence ID" value="ABR17359.1"/>
    <property type="molecule type" value="mRNA"/>
</dbReference>
<dbReference type="InterPro" id="IPR017972">
    <property type="entry name" value="Cyt_P450_CS"/>
</dbReference>
<evidence type="ECO:0000256" key="10">
    <source>
        <dbReference type="PIRSR" id="PIRSR602401-1"/>
    </source>
</evidence>
<keyword evidence="6 11" id="KW-0560">Oxidoreductase</keyword>
<accession>B8LNX9</accession>
<sequence length="462" mass="52396">MLGELPHRAMAALSMKYGPLMSLRLGPALAIVVSSPEIAREFLKTHDQLFANKPPSAATKHLSYNFADIAFTPYSPYWRHMRKLCALELLSSKPLDYFRFIREEEASAMIRSIINSDDSLPLSIKQTVSCLSTAIICRMAFNRKYSDQELRAFNSMIRESFLLLGSFNIGDYIPYLDWMDLQGLNRRMKKLHKTHDYLLEKVIEEHVARNDPKMTHDLVDVLLAASAEKDGEFQVSRDSIKGVLFDMLLGGSDTAPTAIEWAMSEALRNPPVMKKLQDELERVVGLGRMVCESDLPRLVYLQAVVKETLRLYPSGPFLTRHLSAASCNVLGYEIPHDTVVLVNDWAIGRDRNSWEDAENFIPERFMERVGSEVDANGDQNFACLLFGGGRRRCPGQQLGTLIVEFGLAQLLHCFNWRLPLDDINGQNQELDMTERFNGVTMGKARELWAIPTPRLECIAHLK</sequence>
<dbReference type="Pfam" id="PF00067">
    <property type="entry name" value="p450"/>
    <property type="match status" value="1"/>
</dbReference>
<dbReference type="GO" id="GO:0004497">
    <property type="term" value="F:monooxygenase activity"/>
    <property type="evidence" value="ECO:0007669"/>
    <property type="project" value="UniProtKB-KW"/>
</dbReference>
<evidence type="ECO:0000256" key="9">
    <source>
        <dbReference type="ARBA" id="ARBA00023136"/>
    </source>
</evidence>
<keyword evidence="9" id="KW-0472">Membrane</keyword>
<keyword evidence="8 11" id="KW-0503">Monooxygenase</keyword>
<reference evidence="12" key="1">
    <citation type="submission" date="2007-06" db="EMBL/GenBank/DDBJ databases">
        <title>Full length cDNA sequences from Sitka Spruce (Picea sitchensis).</title>
        <authorList>
            <person name="Ralph S.G."/>
            <person name="Chun H.E."/>
            <person name="Liao N."/>
            <person name="Ali J."/>
            <person name="Reid K."/>
            <person name="Kolosova N."/>
            <person name="Cooper N."/>
            <person name="Cullis C."/>
            <person name="Jancsik S."/>
            <person name="Moore R."/>
            <person name="Mayo M."/>
            <person name="Wagner S."/>
            <person name="Holt R.A."/>
            <person name="Jones S.J.M."/>
            <person name="Marra M.A."/>
            <person name="Ritland C.E."/>
            <person name="Ritland K."/>
            <person name="Bohlmann J."/>
        </authorList>
    </citation>
    <scope>NUCLEOTIDE SEQUENCE</scope>
    <source>
        <tissue evidence="12">Green portion of the leader tissue</tissue>
    </source>
</reference>
<name>B8LNX9_PICSI</name>
<protein>
    <recommendedName>
        <fullName evidence="13">Cytochrome P450</fullName>
    </recommendedName>
</protein>
<comment type="subcellular location">
    <subcellularLocation>
        <location evidence="2">Membrane</location>
    </subcellularLocation>
</comment>
<keyword evidence="5 10" id="KW-0479">Metal-binding</keyword>
<evidence type="ECO:0008006" key="13">
    <source>
        <dbReference type="Google" id="ProtNLM"/>
    </source>
</evidence>
<comment type="similarity">
    <text evidence="3 11">Belongs to the cytochrome P450 family.</text>
</comment>
<evidence type="ECO:0000256" key="2">
    <source>
        <dbReference type="ARBA" id="ARBA00004370"/>
    </source>
</evidence>